<dbReference type="Pfam" id="PF05920">
    <property type="entry name" value="Homeobox_KN"/>
    <property type="match status" value="1"/>
</dbReference>
<dbReference type="OrthoDB" id="10056939at2759"/>
<feature type="region of interest" description="Disordered" evidence="5">
    <location>
        <begin position="62"/>
        <end position="81"/>
    </location>
</feature>
<dbReference type="GO" id="GO:0005634">
    <property type="term" value="C:nucleus"/>
    <property type="evidence" value="ECO:0007669"/>
    <property type="project" value="UniProtKB-SubCell"/>
</dbReference>
<reference evidence="7" key="2">
    <citation type="submission" date="2020-11" db="EMBL/GenBank/DDBJ databases">
        <title>Whole genome sequencing of Colletotrichum sp.</title>
        <authorList>
            <person name="Li H."/>
        </authorList>
    </citation>
    <scope>NUCLEOTIDE SEQUENCE</scope>
    <source>
        <strain evidence="7">CkLH20</strain>
    </source>
</reference>
<keyword evidence="3 4" id="KW-0539">Nucleus</keyword>
<evidence type="ECO:0000256" key="2">
    <source>
        <dbReference type="ARBA" id="ARBA00023155"/>
    </source>
</evidence>
<evidence type="ECO:0000256" key="5">
    <source>
        <dbReference type="SAM" id="MobiDB-lite"/>
    </source>
</evidence>
<keyword evidence="8" id="KW-1185">Reference proteome</keyword>
<dbReference type="AlphaFoldDB" id="A0A9P6IJ03"/>
<comment type="subcellular location">
    <subcellularLocation>
        <location evidence="4">Nucleus</location>
    </subcellularLocation>
</comment>
<name>A0A9P6IJ03_9PEZI</name>
<gene>
    <name evidence="7" type="ORF">CkaCkLH20_01747</name>
</gene>
<feature type="region of interest" description="Disordered" evidence="5">
    <location>
        <begin position="519"/>
        <end position="542"/>
    </location>
</feature>
<organism evidence="7 8">
    <name type="scientific">Colletotrichum karsti</name>
    <dbReference type="NCBI Taxonomy" id="1095194"/>
    <lineage>
        <taxon>Eukaryota</taxon>
        <taxon>Fungi</taxon>
        <taxon>Dikarya</taxon>
        <taxon>Ascomycota</taxon>
        <taxon>Pezizomycotina</taxon>
        <taxon>Sordariomycetes</taxon>
        <taxon>Hypocreomycetidae</taxon>
        <taxon>Glomerellales</taxon>
        <taxon>Glomerellaceae</taxon>
        <taxon>Colletotrichum</taxon>
        <taxon>Colletotrichum boninense species complex</taxon>
    </lineage>
</organism>
<protein>
    <recommendedName>
        <fullName evidence="6">Homeobox domain-containing protein</fullName>
    </recommendedName>
</protein>
<sequence>MSSAQEHSEEMAFGFDPFGSLPLDPGFDDLPGGIQDEFDSGIASPASSASGGVLLSETFDDEVPAASTTKPREPSVTLPSKIGSRFTSGAIKVLRTWFDNHERHPYPTPKDIDRLQNQTGLERQQITNWFANTRRRRKFRSYAASSAQVPSWTETTTGAVEIPTRRPTPMPLELMNPMQRWEHSPPEHEPALCTFCTETFRTKYDWQRHEKSLHLSLEEWVCCPNGATEEHPEKGEICVYCEEPGPSKSHVDEHNHAACSERPFQDRTFYRKDHLRQHLKLVHGSKQMTPLMEKWKTTKSKIRSRCGFCDAKFETWADRGDHLADHFKNGSTVGDWKGDWGFEPSVLEILDKAMPPYLIQFELCGPVPFTASVGPADTASSAYELLKLEVEYYVRNYYENRDSLPSDDELIHEGCSIIFGAEFVSSAATSSPSPSWLRDVFMSSTEITARARLRPMNQLLDIRLSQLKINGKSDIFEGCQLESQLCRHVGLHDGIGLPLSDKEIQQEACAILRRVDEFSGNPSSRSTQSSYEDIAGEPPIGLSENSPSELMSFFNGDMQGLKKMGFEADGVPPFLDSNGALQTTTSHKTSLQTPAIFSTQGSPEATEDLYLRQQMAQTLFAGSGQSLQEYERPRGNGMPFFLNDHNRYLHLARELSRFVKSTMSPNNPNCHVPTDEEIKHQARWIIYDE</sequence>
<keyword evidence="2 4" id="KW-0371">Homeobox</keyword>
<dbReference type="InterPro" id="IPR013087">
    <property type="entry name" value="Znf_C2H2_type"/>
</dbReference>
<dbReference type="CDD" id="cd00086">
    <property type="entry name" value="homeodomain"/>
    <property type="match status" value="1"/>
</dbReference>
<dbReference type="PROSITE" id="PS00028">
    <property type="entry name" value="ZINC_FINGER_C2H2_1"/>
    <property type="match status" value="1"/>
</dbReference>
<dbReference type="InterPro" id="IPR050224">
    <property type="entry name" value="TALE_homeobox"/>
</dbReference>
<feature type="DNA-binding region" description="Homeobox" evidence="4">
    <location>
        <begin position="79"/>
        <end position="141"/>
    </location>
</feature>
<evidence type="ECO:0000256" key="4">
    <source>
        <dbReference type="PROSITE-ProRule" id="PRU00108"/>
    </source>
</evidence>
<proteinExistence type="predicted"/>
<dbReference type="SMART" id="SM00389">
    <property type="entry name" value="HOX"/>
    <property type="match status" value="1"/>
</dbReference>
<dbReference type="PROSITE" id="PS50071">
    <property type="entry name" value="HOMEOBOX_2"/>
    <property type="match status" value="1"/>
</dbReference>
<feature type="compositionally biased region" description="Low complexity" evidence="5">
    <location>
        <begin position="40"/>
        <end position="49"/>
    </location>
</feature>
<reference evidence="7" key="1">
    <citation type="submission" date="2020-03" db="EMBL/GenBank/DDBJ databases">
        <authorList>
            <person name="He L."/>
        </authorList>
    </citation>
    <scope>NUCLEOTIDE SEQUENCE</scope>
    <source>
        <strain evidence="7">CkLH20</strain>
    </source>
</reference>
<comment type="caution">
    <text evidence="7">The sequence shown here is derived from an EMBL/GenBank/DDBJ whole genome shotgun (WGS) entry which is preliminary data.</text>
</comment>
<dbReference type="SUPFAM" id="SSF46689">
    <property type="entry name" value="Homeodomain-like"/>
    <property type="match status" value="1"/>
</dbReference>
<keyword evidence="1 4" id="KW-0238">DNA-binding</keyword>
<dbReference type="EMBL" id="JAATWM020000004">
    <property type="protein sequence ID" value="KAF9880705.1"/>
    <property type="molecule type" value="Genomic_DNA"/>
</dbReference>
<dbReference type="InterPro" id="IPR009057">
    <property type="entry name" value="Homeodomain-like_sf"/>
</dbReference>
<evidence type="ECO:0000256" key="1">
    <source>
        <dbReference type="ARBA" id="ARBA00023125"/>
    </source>
</evidence>
<feature type="region of interest" description="Disordered" evidence="5">
    <location>
        <begin position="24"/>
        <end position="49"/>
    </location>
</feature>
<dbReference type="PANTHER" id="PTHR11850">
    <property type="entry name" value="HOMEOBOX PROTEIN TRANSCRIPTION FACTORS"/>
    <property type="match status" value="1"/>
</dbReference>
<evidence type="ECO:0000259" key="6">
    <source>
        <dbReference type="PROSITE" id="PS50071"/>
    </source>
</evidence>
<accession>A0A9P6IJ03</accession>
<evidence type="ECO:0000313" key="8">
    <source>
        <dbReference type="Proteomes" id="UP000781932"/>
    </source>
</evidence>
<dbReference type="Proteomes" id="UP000781932">
    <property type="component" value="Unassembled WGS sequence"/>
</dbReference>
<dbReference type="GeneID" id="62157540"/>
<feature type="compositionally biased region" description="Polar residues" evidence="5">
    <location>
        <begin position="520"/>
        <end position="531"/>
    </location>
</feature>
<dbReference type="InterPro" id="IPR001356">
    <property type="entry name" value="HD"/>
</dbReference>
<dbReference type="GO" id="GO:0003677">
    <property type="term" value="F:DNA binding"/>
    <property type="evidence" value="ECO:0007669"/>
    <property type="project" value="UniProtKB-UniRule"/>
</dbReference>
<dbReference type="SMART" id="SM00355">
    <property type="entry name" value="ZnF_C2H2"/>
    <property type="match status" value="2"/>
</dbReference>
<evidence type="ECO:0000256" key="3">
    <source>
        <dbReference type="ARBA" id="ARBA00023242"/>
    </source>
</evidence>
<dbReference type="GO" id="GO:0006355">
    <property type="term" value="P:regulation of DNA-templated transcription"/>
    <property type="evidence" value="ECO:0007669"/>
    <property type="project" value="InterPro"/>
</dbReference>
<dbReference type="Gene3D" id="1.10.10.60">
    <property type="entry name" value="Homeodomain-like"/>
    <property type="match status" value="1"/>
</dbReference>
<feature type="domain" description="Homeobox" evidence="6">
    <location>
        <begin position="77"/>
        <end position="140"/>
    </location>
</feature>
<dbReference type="RefSeq" id="XP_038750166.1">
    <property type="nucleotide sequence ID" value="XM_038884466.1"/>
</dbReference>
<evidence type="ECO:0000313" key="7">
    <source>
        <dbReference type="EMBL" id="KAF9880705.1"/>
    </source>
</evidence>
<dbReference type="InterPro" id="IPR008422">
    <property type="entry name" value="KN_HD"/>
</dbReference>